<dbReference type="Proteomes" id="UP000041254">
    <property type="component" value="Unassembled WGS sequence"/>
</dbReference>
<protein>
    <submittedName>
        <fullName evidence="2">Uncharacterized protein</fullName>
    </submittedName>
</protein>
<dbReference type="PhylomeDB" id="A0A0G4ECG7"/>
<dbReference type="VEuPathDB" id="CryptoDB:Vbra_3680"/>
<feature type="compositionally biased region" description="Acidic residues" evidence="1">
    <location>
        <begin position="36"/>
        <end position="68"/>
    </location>
</feature>
<name>A0A0G4ECG7_VITBC</name>
<dbReference type="AlphaFoldDB" id="A0A0G4ECG7"/>
<gene>
    <name evidence="2" type="ORF">Vbra_3680</name>
</gene>
<accession>A0A0G4ECG7</accession>
<feature type="region of interest" description="Disordered" evidence="1">
    <location>
        <begin position="1"/>
        <end position="88"/>
    </location>
</feature>
<dbReference type="EMBL" id="CDMY01000164">
    <property type="protein sequence ID" value="CEL93419.1"/>
    <property type="molecule type" value="Genomic_DNA"/>
</dbReference>
<evidence type="ECO:0000313" key="2">
    <source>
        <dbReference type="EMBL" id="CEL93419.1"/>
    </source>
</evidence>
<organism evidence="2 3">
    <name type="scientific">Vitrella brassicaformis (strain CCMP3155)</name>
    <dbReference type="NCBI Taxonomy" id="1169540"/>
    <lineage>
        <taxon>Eukaryota</taxon>
        <taxon>Sar</taxon>
        <taxon>Alveolata</taxon>
        <taxon>Colpodellida</taxon>
        <taxon>Vitrellaceae</taxon>
        <taxon>Vitrella</taxon>
    </lineage>
</organism>
<keyword evidence="3" id="KW-1185">Reference proteome</keyword>
<sequence length="265" mass="28631">MDVDAVQQLQSGDEPDREDNEEGGVMADGSQSDGGMQDDSDDGGMLDEDQDQDDEMDDSEGDDGSDSDSDGHDDGYEENGNPVVPITSVDVPDGCLGVNDIEARFPLGTNEATKELALGIIGRTIIDPRQVTTLIRQHQGAEPDIAPKLRQKGSNCRGDRPCSLVHLAIDNKSDYTVETIHAEADEGAIRPVALPKWPSDELEEGILTALIDGGADLNTDLDRPLRGAIQRGRKTVFDLLMERDDIDLRGATAMELPDPRRQPPS</sequence>
<feature type="compositionally biased region" description="Acidic residues" evidence="1">
    <location>
        <begin position="13"/>
        <end position="22"/>
    </location>
</feature>
<evidence type="ECO:0000313" key="3">
    <source>
        <dbReference type="Proteomes" id="UP000041254"/>
    </source>
</evidence>
<proteinExistence type="predicted"/>
<reference evidence="2 3" key="1">
    <citation type="submission" date="2014-11" db="EMBL/GenBank/DDBJ databases">
        <authorList>
            <person name="Zhu J."/>
            <person name="Qi W."/>
            <person name="Song R."/>
        </authorList>
    </citation>
    <scope>NUCLEOTIDE SEQUENCE [LARGE SCALE GENOMIC DNA]</scope>
</reference>
<evidence type="ECO:0000256" key="1">
    <source>
        <dbReference type="SAM" id="MobiDB-lite"/>
    </source>
</evidence>
<dbReference type="InParanoid" id="A0A0G4ECG7"/>